<dbReference type="Gene3D" id="3.40.190.170">
    <property type="entry name" value="Bacterial extracellular solute-binding protein, family 7"/>
    <property type="match status" value="1"/>
</dbReference>
<feature type="chain" id="PRO_5003211222" evidence="2">
    <location>
        <begin position="25"/>
        <end position="338"/>
    </location>
</feature>
<accession>E6VYR4</accession>
<dbReference type="EMBL" id="CP002431">
    <property type="protein sequence ID" value="ADU63931.1"/>
    <property type="molecule type" value="Genomic_DNA"/>
</dbReference>
<organism evidence="3 4">
    <name type="scientific">Pseudodesulfovibrio aespoeensis (strain ATCC 700646 / DSM 10631 / Aspo-2)</name>
    <name type="common">Desulfovibrio aespoeensis</name>
    <dbReference type="NCBI Taxonomy" id="643562"/>
    <lineage>
        <taxon>Bacteria</taxon>
        <taxon>Pseudomonadati</taxon>
        <taxon>Thermodesulfobacteriota</taxon>
        <taxon>Desulfovibrionia</taxon>
        <taxon>Desulfovibrionales</taxon>
        <taxon>Desulfovibrionaceae</taxon>
    </lineage>
</organism>
<reference evidence="3 4" key="2">
    <citation type="journal article" date="2014" name="Genome Announc.">
        <title>Complete Genome Sequence of the Subsurface, Mesophilic Sulfate-Reducing Bacterium Desulfovibrio aespoeensis Aspo-2.</title>
        <authorList>
            <person name="Pedersen K."/>
            <person name="Bengtsson A."/>
            <person name="Edlund J."/>
            <person name="Rabe L."/>
            <person name="Hazen T."/>
            <person name="Chakraborty R."/>
            <person name="Goodwin L."/>
            <person name="Shapiro N."/>
        </authorList>
    </citation>
    <scope>NUCLEOTIDE SEQUENCE [LARGE SCALE GENOMIC DNA]</scope>
    <source>
        <strain evidence="4">ATCC 700646 / DSM 10631 / Aspo-2</strain>
    </source>
</reference>
<dbReference type="STRING" id="643562.Daes_2937"/>
<keyword evidence="4" id="KW-1185">Reference proteome</keyword>
<dbReference type="KEGG" id="das:Daes_2937"/>
<evidence type="ECO:0000313" key="3">
    <source>
        <dbReference type="EMBL" id="ADU63931.1"/>
    </source>
</evidence>
<dbReference type="GO" id="GO:0055085">
    <property type="term" value="P:transmembrane transport"/>
    <property type="evidence" value="ECO:0007669"/>
    <property type="project" value="InterPro"/>
</dbReference>
<feature type="signal peptide" evidence="2">
    <location>
        <begin position="1"/>
        <end position="24"/>
    </location>
</feature>
<dbReference type="PANTHER" id="PTHR33376:SF15">
    <property type="entry name" value="BLL6794 PROTEIN"/>
    <property type="match status" value="1"/>
</dbReference>
<dbReference type="PANTHER" id="PTHR33376">
    <property type="match status" value="1"/>
</dbReference>
<protein>
    <submittedName>
        <fullName evidence="3">Extracellular solute-binding protein, family 7</fullName>
    </submittedName>
</protein>
<dbReference type="Pfam" id="PF03480">
    <property type="entry name" value="DctP"/>
    <property type="match status" value="1"/>
</dbReference>
<name>E6VYR4_PSEA9</name>
<dbReference type="InterPro" id="IPR018389">
    <property type="entry name" value="DctP_fam"/>
</dbReference>
<sequence precursor="true">MRRPIILLAAAMTLVCLLAATAMAATTLTYANFPPATTFPCIQMEHWKEEVEKRTGGALAIQTFPGSTLLGAKNMLRGVQTGQADIGCISLPYYPGVFPAMSVLNLPVAFTSTKVASLTMWDVYQKHRPAELGDVKVLTLFTSAPSNIMSKEPVRQLSDLKGMELRASGSILNILAGLGAQGVGMPMSQTPEALQKGVVKGLVSSFDVLKDFNFAELCRFETITNMPVYPFAVIMNKACWDALPDDVKKTLDDLGREQAQWTGEYLDKHINDSLAWSKEQYQVEVFTLTEAEHEEIRVKSAGLVDEWKGEAAKAGLDADTILNDMLAFKAKYEAEFGK</sequence>
<evidence type="ECO:0000256" key="1">
    <source>
        <dbReference type="ARBA" id="ARBA00022729"/>
    </source>
</evidence>
<dbReference type="RefSeq" id="WP_013515833.1">
    <property type="nucleotide sequence ID" value="NC_014844.1"/>
</dbReference>
<dbReference type="NCBIfam" id="NF037995">
    <property type="entry name" value="TRAP_S1"/>
    <property type="match status" value="1"/>
</dbReference>
<dbReference type="CDD" id="cd13665">
    <property type="entry name" value="PBP2_TRAP_Dctp3_4"/>
    <property type="match status" value="1"/>
</dbReference>
<dbReference type="OrthoDB" id="8912194at2"/>
<dbReference type="AlphaFoldDB" id="E6VYR4"/>
<evidence type="ECO:0000256" key="2">
    <source>
        <dbReference type="SAM" id="SignalP"/>
    </source>
</evidence>
<proteinExistence type="predicted"/>
<dbReference type="eggNOG" id="COG1638">
    <property type="taxonomic scope" value="Bacteria"/>
</dbReference>
<reference evidence="4" key="1">
    <citation type="submission" date="2010-12" db="EMBL/GenBank/DDBJ databases">
        <title>Complete sequence of Desulfovibrio aespoeensis Aspo-2.</title>
        <authorList>
            <consortium name="US DOE Joint Genome Institute"/>
            <person name="Lucas S."/>
            <person name="Copeland A."/>
            <person name="Lapidus A."/>
            <person name="Cheng J.-F."/>
            <person name="Goodwin L."/>
            <person name="Pitluck S."/>
            <person name="Chertkov O."/>
            <person name="Misra M."/>
            <person name="Detter J.C."/>
            <person name="Han C."/>
            <person name="Tapia R."/>
            <person name="Land M."/>
            <person name="Hauser L."/>
            <person name="Kyrpides N."/>
            <person name="Ivanova N."/>
            <person name="Ovchinnikova G."/>
            <person name="Pedersen K."/>
            <person name="Jagevall S."/>
            <person name="Hazen T."/>
            <person name="Woyke T."/>
        </authorList>
    </citation>
    <scope>NUCLEOTIDE SEQUENCE [LARGE SCALE GENOMIC DNA]</scope>
    <source>
        <strain evidence="4">ATCC 700646 / DSM 10631 / Aspo-2</strain>
    </source>
</reference>
<dbReference type="InterPro" id="IPR038404">
    <property type="entry name" value="TRAP_DctP_sf"/>
</dbReference>
<keyword evidence="1 2" id="KW-0732">Signal</keyword>
<gene>
    <name evidence="3" type="ordered locus">Daes_2937</name>
</gene>
<dbReference type="HOGENOM" id="CLU_036176_2_1_7"/>
<evidence type="ECO:0000313" key="4">
    <source>
        <dbReference type="Proteomes" id="UP000002191"/>
    </source>
</evidence>
<dbReference type="Proteomes" id="UP000002191">
    <property type="component" value="Chromosome"/>
</dbReference>